<dbReference type="InterPro" id="IPR020904">
    <property type="entry name" value="Sc_DH/Rdtase_CS"/>
</dbReference>
<accession>A0ABT7YQJ1</accession>
<dbReference type="CDD" id="cd05233">
    <property type="entry name" value="SDR_c"/>
    <property type="match status" value="1"/>
</dbReference>
<keyword evidence="2" id="KW-0560">Oxidoreductase</keyword>
<evidence type="ECO:0000256" key="1">
    <source>
        <dbReference type="ARBA" id="ARBA00006484"/>
    </source>
</evidence>
<dbReference type="EMBL" id="JAUEMJ010000010">
    <property type="protein sequence ID" value="MDN3242913.1"/>
    <property type="molecule type" value="Genomic_DNA"/>
</dbReference>
<dbReference type="PROSITE" id="PS00061">
    <property type="entry name" value="ADH_SHORT"/>
    <property type="match status" value="1"/>
</dbReference>
<proteinExistence type="inferred from homology"/>
<reference evidence="3" key="1">
    <citation type="submission" date="2023-06" db="EMBL/GenBank/DDBJ databases">
        <title>Gycomyces niveus sp.nov., a novel actinomycete isolated from soil in Shouguang.</title>
        <authorList>
            <person name="Yang X."/>
            <person name="Zhao J."/>
        </authorList>
    </citation>
    <scope>NUCLEOTIDE SEQUENCE</scope>
    <source>
        <strain evidence="3">NEAU C2</strain>
    </source>
</reference>
<dbReference type="Proteomes" id="UP001171902">
    <property type="component" value="Unassembled WGS sequence"/>
</dbReference>
<gene>
    <name evidence="3" type="ORF">QWI33_14205</name>
    <name evidence="4" type="ORF">QWI33_24540</name>
</gene>
<dbReference type="PANTHER" id="PTHR24321">
    <property type="entry name" value="DEHYDROGENASES, SHORT CHAIN"/>
    <property type="match status" value="1"/>
</dbReference>
<comment type="similarity">
    <text evidence="1">Belongs to the short-chain dehydrogenases/reductases (SDR) family.</text>
</comment>
<dbReference type="RefSeq" id="WP_289957808.1">
    <property type="nucleotide sequence ID" value="NZ_JAUEMJ010000004.1"/>
</dbReference>
<organism evidence="3 5">
    <name type="scientific">Glycomyces tritici</name>
    <dbReference type="NCBI Taxonomy" id="2665176"/>
    <lineage>
        <taxon>Bacteria</taxon>
        <taxon>Bacillati</taxon>
        <taxon>Actinomycetota</taxon>
        <taxon>Actinomycetes</taxon>
        <taxon>Glycomycetales</taxon>
        <taxon>Glycomycetaceae</taxon>
        <taxon>Glycomyces</taxon>
    </lineage>
</organism>
<dbReference type="PANTHER" id="PTHR24321:SF8">
    <property type="entry name" value="ESTRADIOL 17-BETA-DEHYDROGENASE 8-RELATED"/>
    <property type="match status" value="1"/>
</dbReference>
<dbReference type="InterPro" id="IPR002347">
    <property type="entry name" value="SDR_fam"/>
</dbReference>
<keyword evidence="5" id="KW-1185">Reference proteome</keyword>
<evidence type="ECO:0000313" key="3">
    <source>
        <dbReference type="EMBL" id="MDN3240884.1"/>
    </source>
</evidence>
<comment type="caution">
    <text evidence="3">The sequence shown here is derived from an EMBL/GenBank/DDBJ whole genome shotgun (WGS) entry which is preliminary data.</text>
</comment>
<dbReference type="InterPro" id="IPR036291">
    <property type="entry name" value="NAD(P)-bd_dom_sf"/>
</dbReference>
<dbReference type="PRINTS" id="PR00081">
    <property type="entry name" value="GDHRDH"/>
</dbReference>
<protein>
    <submittedName>
        <fullName evidence="3">SDR family oxidoreductase</fullName>
    </submittedName>
</protein>
<evidence type="ECO:0000313" key="4">
    <source>
        <dbReference type="EMBL" id="MDN3242913.1"/>
    </source>
</evidence>
<evidence type="ECO:0000313" key="5">
    <source>
        <dbReference type="Proteomes" id="UP001171902"/>
    </source>
</evidence>
<dbReference type="EMBL" id="JAUEMJ010000004">
    <property type="protein sequence ID" value="MDN3240884.1"/>
    <property type="molecule type" value="Genomic_DNA"/>
</dbReference>
<dbReference type="Gene3D" id="3.40.50.720">
    <property type="entry name" value="NAD(P)-binding Rossmann-like Domain"/>
    <property type="match status" value="1"/>
</dbReference>
<dbReference type="Pfam" id="PF13561">
    <property type="entry name" value="adh_short_C2"/>
    <property type="match status" value="1"/>
</dbReference>
<dbReference type="SUPFAM" id="SSF51735">
    <property type="entry name" value="NAD(P)-binding Rossmann-fold domains"/>
    <property type="match status" value="1"/>
</dbReference>
<evidence type="ECO:0000256" key="2">
    <source>
        <dbReference type="ARBA" id="ARBA00023002"/>
    </source>
</evidence>
<sequence>MRNIVVFGAGRPGYGQATALRLQQDGYSIQGTFDNDYADEGNEFAAQNPSMNLIELDHSDLGAVEEYLASIKGPLAGLVVAEFYFAMEDPNNFDLAQWNRSLAVNLTLPKLAFHGLIEKFDTASSTVFVTSTEGFIGSFGAHAYASTKAATHNLVKSLANIAGAKQVRVNAVAAGWIGGVMDTDEVFNMSRRITPLARLGEAKEIAGVVSFLLGGDSSFVNGSTVTADGGYSGVDTISKYEFDHEFEQD</sequence>
<name>A0ABT7YQJ1_9ACTN</name>